<feature type="transmembrane region" description="Helical" evidence="8">
    <location>
        <begin position="320"/>
        <end position="338"/>
    </location>
</feature>
<keyword evidence="3" id="KW-0813">Transport</keyword>
<feature type="transmembrane region" description="Helical" evidence="8">
    <location>
        <begin position="192"/>
        <end position="209"/>
    </location>
</feature>
<dbReference type="EMBL" id="CAJPEV010001098">
    <property type="protein sequence ID" value="CAG0890710.1"/>
    <property type="molecule type" value="Genomic_DNA"/>
</dbReference>
<dbReference type="PANTHER" id="PTHR10283">
    <property type="entry name" value="SOLUTE CARRIER FAMILY 13 MEMBER"/>
    <property type="match status" value="1"/>
</dbReference>
<feature type="transmembrane region" description="Helical" evidence="8">
    <location>
        <begin position="455"/>
        <end position="478"/>
    </location>
</feature>
<keyword evidence="5 8" id="KW-1133">Transmembrane helix</keyword>
<feature type="transmembrane region" description="Helical" evidence="8">
    <location>
        <begin position="956"/>
        <end position="989"/>
    </location>
</feature>
<feature type="transmembrane region" description="Helical" evidence="8">
    <location>
        <begin position="1305"/>
        <end position="1327"/>
    </location>
</feature>
<evidence type="ECO:0000256" key="6">
    <source>
        <dbReference type="ARBA" id="ARBA00023136"/>
    </source>
</evidence>
<feature type="transmembrane region" description="Helical" evidence="8">
    <location>
        <begin position="1046"/>
        <end position="1074"/>
    </location>
</feature>
<evidence type="ECO:0000313" key="9">
    <source>
        <dbReference type="EMBL" id="CAD7246316.1"/>
    </source>
</evidence>
<feature type="compositionally biased region" description="Basic and acidic residues" evidence="7">
    <location>
        <begin position="8"/>
        <end position="22"/>
    </location>
</feature>
<dbReference type="EMBL" id="LR900615">
    <property type="protein sequence ID" value="CAD7246316.1"/>
    <property type="molecule type" value="Genomic_DNA"/>
</dbReference>
<feature type="transmembrane region" description="Helical" evidence="8">
    <location>
        <begin position="1095"/>
        <end position="1115"/>
    </location>
</feature>
<proteinExistence type="inferred from homology"/>
<comment type="subcellular location">
    <subcellularLocation>
        <location evidence="1">Membrane</location>
        <topology evidence="1">Multi-pass membrane protein</topology>
    </subcellularLocation>
</comment>
<evidence type="ECO:0000313" key="10">
    <source>
        <dbReference type="Proteomes" id="UP000677054"/>
    </source>
</evidence>
<evidence type="ECO:0000256" key="1">
    <source>
        <dbReference type="ARBA" id="ARBA00004141"/>
    </source>
</evidence>
<dbReference type="InterPro" id="IPR031312">
    <property type="entry name" value="Na/sul_symport_CS"/>
</dbReference>
<reference evidence="9" key="1">
    <citation type="submission" date="2020-11" db="EMBL/GenBank/DDBJ databases">
        <authorList>
            <person name="Tran Van P."/>
        </authorList>
    </citation>
    <scope>NUCLEOTIDE SEQUENCE</scope>
</reference>
<feature type="transmembrane region" description="Helical" evidence="8">
    <location>
        <begin position="109"/>
        <end position="135"/>
    </location>
</feature>
<comment type="similarity">
    <text evidence="2">Belongs to the SLC13A/DASS transporter (TC 2.A.47) family. NADC subfamily.</text>
</comment>
<feature type="transmembrane region" description="Helical" evidence="8">
    <location>
        <begin position="1546"/>
        <end position="1567"/>
    </location>
</feature>
<feature type="transmembrane region" description="Helical" evidence="8">
    <location>
        <begin position="831"/>
        <end position="849"/>
    </location>
</feature>
<feature type="transmembrane region" description="Helical" evidence="8">
    <location>
        <begin position="521"/>
        <end position="549"/>
    </location>
</feature>
<evidence type="ECO:0000256" key="2">
    <source>
        <dbReference type="ARBA" id="ARBA00006772"/>
    </source>
</evidence>
<evidence type="ECO:0000256" key="8">
    <source>
        <dbReference type="SAM" id="Phobius"/>
    </source>
</evidence>
<feature type="transmembrane region" description="Helical" evidence="8">
    <location>
        <begin position="606"/>
        <end position="623"/>
    </location>
</feature>
<feature type="transmembrane region" description="Helical" evidence="8">
    <location>
        <begin position="249"/>
        <end position="271"/>
    </location>
</feature>
<dbReference type="InterPro" id="IPR001898">
    <property type="entry name" value="SLC13A/DASS"/>
</dbReference>
<dbReference type="PROSITE" id="PS01271">
    <property type="entry name" value="NA_SULFATE"/>
    <property type="match status" value="3"/>
</dbReference>
<name>A0A7R8X927_9CRUS</name>
<dbReference type="OrthoDB" id="6493944at2759"/>
<feature type="region of interest" description="Disordered" evidence="7">
    <location>
        <begin position="1"/>
        <end position="22"/>
    </location>
</feature>
<organism evidence="9">
    <name type="scientific">Darwinula stevensoni</name>
    <dbReference type="NCBI Taxonomy" id="69355"/>
    <lineage>
        <taxon>Eukaryota</taxon>
        <taxon>Metazoa</taxon>
        <taxon>Ecdysozoa</taxon>
        <taxon>Arthropoda</taxon>
        <taxon>Crustacea</taxon>
        <taxon>Oligostraca</taxon>
        <taxon>Ostracoda</taxon>
        <taxon>Podocopa</taxon>
        <taxon>Podocopida</taxon>
        <taxon>Darwinulocopina</taxon>
        <taxon>Darwinuloidea</taxon>
        <taxon>Darwinulidae</taxon>
        <taxon>Darwinula</taxon>
    </lineage>
</organism>
<dbReference type="GO" id="GO:0015141">
    <property type="term" value="F:succinate transmembrane transporter activity"/>
    <property type="evidence" value="ECO:0007669"/>
    <property type="project" value="TreeGrafter"/>
</dbReference>
<feature type="transmembrane region" description="Helical" evidence="8">
    <location>
        <begin position="771"/>
        <end position="791"/>
    </location>
</feature>
<feature type="transmembrane region" description="Helical" evidence="8">
    <location>
        <begin position="1414"/>
        <end position="1433"/>
    </location>
</feature>
<feature type="transmembrane region" description="Helical" evidence="8">
    <location>
        <begin position="1376"/>
        <end position="1394"/>
    </location>
</feature>
<dbReference type="PANTHER" id="PTHR10283:SF82">
    <property type="entry name" value="SOLUTE CARRIER FAMILY 13 MEMBER 2"/>
    <property type="match status" value="1"/>
</dbReference>
<evidence type="ECO:0000256" key="3">
    <source>
        <dbReference type="ARBA" id="ARBA00022448"/>
    </source>
</evidence>
<feature type="transmembrane region" description="Helical" evidence="8">
    <location>
        <begin position="407"/>
        <end position="425"/>
    </location>
</feature>
<evidence type="ECO:0000256" key="4">
    <source>
        <dbReference type="ARBA" id="ARBA00022692"/>
    </source>
</evidence>
<feature type="transmembrane region" description="Helical" evidence="8">
    <location>
        <begin position="78"/>
        <end position="97"/>
    </location>
</feature>
<feature type="transmembrane region" description="Helical" evidence="8">
    <location>
        <begin position="569"/>
        <end position="586"/>
    </location>
</feature>
<feature type="transmembrane region" description="Helical" evidence="8">
    <location>
        <begin position="1001"/>
        <end position="1026"/>
    </location>
</feature>
<keyword evidence="6 8" id="KW-0472">Membrane</keyword>
<dbReference type="GO" id="GO:0005886">
    <property type="term" value="C:plasma membrane"/>
    <property type="evidence" value="ECO:0007669"/>
    <property type="project" value="TreeGrafter"/>
</dbReference>
<protein>
    <submittedName>
        <fullName evidence="9">Uncharacterized protein</fullName>
    </submittedName>
</protein>
<keyword evidence="4 8" id="KW-0812">Transmembrane</keyword>
<dbReference type="Proteomes" id="UP000677054">
    <property type="component" value="Unassembled WGS sequence"/>
</dbReference>
<feature type="transmembrane region" description="Helical" evidence="8">
    <location>
        <begin position="869"/>
        <end position="888"/>
    </location>
</feature>
<dbReference type="GO" id="GO:0015137">
    <property type="term" value="F:citrate transmembrane transporter activity"/>
    <property type="evidence" value="ECO:0007669"/>
    <property type="project" value="TreeGrafter"/>
</dbReference>
<keyword evidence="10" id="KW-1185">Reference proteome</keyword>
<sequence>MAVGSHQQGREANRSTKGEAKTVQKNSSFTIVRGESVNYGNCVRRPLIAVVVQRPLKVIVMACTAAEKEMWMSHIFPFWKSWVVILVPLLALPLLFVPEQRVKEGRCAYAVLVMVAFWMTDAIPMAITSLMPVFLFPLLGVLGTSEVCQLYIRESIIMFIGGIMVALAVEHCNLHQRVALRFLLWIGTSQKWLMLGFMLATMFLSMWITNTATTAMMIPIVEAVLIEIYRPSLSFSYSTMYGSETGLNYGSWMAFSVPGMLLNVILAWLWLHGNFLLDQWWERRKHLGKSGASRGETRKLEIAARAVIDMKYKELGSMSFHEFMTLILFIILILLWFFRDPQFITGWGELIIGDRYRSPALLNWSILHEKIPWGLIFLVGGGFAIAEASKTSCLSYFLGQQMRSLDFMSPALLVFITTLMATMITEVASNTATATILIPVLAQLASAVKVNPLYLMMPATLACSYAFMLPVATAPNAIVYEATQMKTISMIKAGFVVNVICVVVINLMINTDLDLQMEGRCAYVVLIMAVFWMTETVPVAVTSLIPVFLFPLLGVLDTSDVCQMYFRETSMLFIGGITVAIAVEHCNLHKRIALRILLWIGASQKWLMLGFMLTTMFLSMWITNTATTAMMVPIVEAVLMEIYRLSIGHAEQKENGNGPVTGSPRARVRKETTSYELNMPLCSNESSEQQNVEENMEENMEENVEVEFKEGYQEARIQVLLAVAYSAGIGGTGTLTGTTPNLLLKGFVDDMYGSETGLNYGSWMAFNVPGMLLNVFFAWLWLHGIFLLAQWRERRKHPEKSVASRSETTKAEIAARAVIERKYTELGSMSFHECMTLILFVTLVLLWFFRAPQFITGWAEEITGDRDLYIGDATAAMLIGFLFFIIPAKPNFWCFRESSDKPSERSPALLTWRVVQEKIPWGLLLLVGGGFAVAQASEESCLSYFLGLQMGSLGSLPPASVVFIVTLMSAMITEVASNTATATILIPVLAQLAKVVKVNPIYLMLPATVACSYAFMLPVATAPNAIVYEATQMKTISMVRNANFIFLYFLAIKAGFVMNVICVAVINMMINTLGYGIFDFSQFPEELDLQMEGRCAYVVLIMAIFWMTDALPMAITSLIPVILFPLLGVLGTSEVSTVYFKETSMLFLEWMIKMRGCTGGMMVAIAVEHCNLHKRIALRVLLWIGTSQKWSVLVSSDWLPSEIDIAFRLILFQGEFADVLRVTWQVDAGVHADDDVPVHVDHQHSNNCHDGSHRGGSPNRNLSGNVSYLSLSLFSMTQTEVVNCTVQKENDNGPMTRSPRGRLNYGSWMAFNVPGMLLNVFFAWLWLHGVFLLAQWRERRKNPEKSVASRDEATKAEIAARAVIAEKYTELGSMSFHESMTLILFVILVLLWFFRDPQFITGWAESIIGDRDLYIGDATAAMLIGILFFIIPAKPNFWCFRQLSDKPSERSTALLNWRILHEKIPWALLLLVGGGFAMAEASETSCLSYFLGQQMGSLDFMSPALLVFIVTLMSAMITEVASNTATATILIPVLAQLASVVKVNPLYLMMPATVACSYAFMLPVATAPNAIVHEATQMKTTSMMKAGFVMNVICVAVINLMINTLGRGIFDFSKFPDWAENATLSSSSFHCNYTLS</sequence>
<dbReference type="Pfam" id="PF00939">
    <property type="entry name" value="Na_sulph_symp"/>
    <property type="match status" value="5"/>
</dbReference>
<evidence type="ECO:0000256" key="5">
    <source>
        <dbReference type="ARBA" id="ARBA00022989"/>
    </source>
</evidence>
<feature type="transmembrane region" description="Helical" evidence="8">
    <location>
        <begin position="919"/>
        <end position="936"/>
    </location>
</feature>
<evidence type="ECO:0000256" key="7">
    <source>
        <dbReference type="SAM" id="MobiDB-lite"/>
    </source>
</evidence>
<accession>A0A7R8X927</accession>
<feature type="transmembrane region" description="Helical" evidence="8">
    <location>
        <begin position="155"/>
        <end position="172"/>
    </location>
</feature>
<feature type="transmembrane region" description="Helical" evidence="8">
    <location>
        <begin position="1504"/>
        <end position="1534"/>
    </location>
</feature>
<feature type="transmembrane region" description="Helical" evidence="8">
    <location>
        <begin position="1588"/>
        <end position="1610"/>
    </location>
</feature>
<feature type="transmembrane region" description="Helical" evidence="8">
    <location>
        <begin position="490"/>
        <end position="509"/>
    </location>
</feature>
<gene>
    <name evidence="9" type="ORF">DSTB1V02_LOCUS6167</name>
</gene>